<dbReference type="EMBL" id="AZHX01000044">
    <property type="protein sequence ID" value="ETX09143.1"/>
    <property type="molecule type" value="Genomic_DNA"/>
</dbReference>
<gene>
    <name evidence="1" type="ORF">ETSY2_01235</name>
</gene>
<evidence type="ECO:0000313" key="2">
    <source>
        <dbReference type="Proteomes" id="UP000019140"/>
    </source>
</evidence>
<reference evidence="1 2" key="1">
    <citation type="journal article" date="2014" name="Nature">
        <title>An environmental bacterial taxon with a large and distinct metabolic repertoire.</title>
        <authorList>
            <person name="Wilson M.C."/>
            <person name="Mori T."/>
            <person name="Ruckert C."/>
            <person name="Uria A.R."/>
            <person name="Helf M.J."/>
            <person name="Takada K."/>
            <person name="Gernert C."/>
            <person name="Steffens U.A."/>
            <person name="Heycke N."/>
            <person name="Schmitt S."/>
            <person name="Rinke C."/>
            <person name="Helfrich E.J."/>
            <person name="Brachmann A.O."/>
            <person name="Gurgui C."/>
            <person name="Wakimoto T."/>
            <person name="Kracht M."/>
            <person name="Crusemann M."/>
            <person name="Hentschel U."/>
            <person name="Abe I."/>
            <person name="Matsunaga S."/>
            <person name="Kalinowski J."/>
            <person name="Takeyama H."/>
            <person name="Piel J."/>
        </authorList>
    </citation>
    <scope>NUCLEOTIDE SEQUENCE [LARGE SCALE GENOMIC DNA]</scope>
    <source>
        <strain evidence="2">TSY2</strain>
    </source>
</reference>
<organism evidence="1 2">
    <name type="scientific">Candidatus Entotheonella gemina</name>
    <dbReference type="NCBI Taxonomy" id="1429439"/>
    <lineage>
        <taxon>Bacteria</taxon>
        <taxon>Pseudomonadati</taxon>
        <taxon>Nitrospinota/Tectimicrobiota group</taxon>
        <taxon>Candidatus Tectimicrobiota</taxon>
        <taxon>Candidatus Entotheonellia</taxon>
        <taxon>Candidatus Entotheonellales</taxon>
        <taxon>Candidatus Entotheonellaceae</taxon>
        <taxon>Candidatus Entotheonella</taxon>
    </lineage>
</organism>
<keyword evidence="2" id="KW-1185">Reference proteome</keyword>
<comment type="caution">
    <text evidence="1">The sequence shown here is derived from an EMBL/GenBank/DDBJ whole genome shotgun (WGS) entry which is preliminary data.</text>
</comment>
<protein>
    <submittedName>
        <fullName evidence="1">Uncharacterized protein</fullName>
    </submittedName>
</protein>
<dbReference type="Proteomes" id="UP000019140">
    <property type="component" value="Unassembled WGS sequence"/>
</dbReference>
<dbReference type="AlphaFoldDB" id="W4MG09"/>
<name>W4MG09_9BACT</name>
<sequence>MEDMSASARLVSIIDAIEFGKKRKRFAGRFKIDNRVYSSQNSL</sequence>
<accession>W4MG09</accession>
<proteinExistence type="predicted"/>
<dbReference type="HOGENOM" id="CLU_3231129_0_0_7"/>
<evidence type="ECO:0000313" key="1">
    <source>
        <dbReference type="EMBL" id="ETX09143.1"/>
    </source>
</evidence>